<dbReference type="SUPFAM" id="SSF47203">
    <property type="entry name" value="Acyl-CoA dehydrogenase C-terminal domain-like"/>
    <property type="match status" value="1"/>
</dbReference>
<evidence type="ECO:0000256" key="5">
    <source>
        <dbReference type="RuleBase" id="RU362125"/>
    </source>
</evidence>
<keyword evidence="10" id="KW-1185">Reference proteome</keyword>
<evidence type="ECO:0000259" key="7">
    <source>
        <dbReference type="Pfam" id="PF02770"/>
    </source>
</evidence>
<dbReference type="PANTHER" id="PTHR42707:SF3">
    <property type="entry name" value="ACYL-COA DEHYDROGENASE AIDB-RELATED"/>
    <property type="match status" value="1"/>
</dbReference>
<dbReference type="Pfam" id="PF00441">
    <property type="entry name" value="Acyl-CoA_dh_1"/>
    <property type="match status" value="1"/>
</dbReference>
<keyword evidence="5" id="KW-0560">Oxidoreductase</keyword>
<dbReference type="InterPro" id="IPR036250">
    <property type="entry name" value="AcylCo_DH-like_C"/>
</dbReference>
<dbReference type="RefSeq" id="WP_147136703.1">
    <property type="nucleotide sequence ID" value="NZ_BJXA01000041.1"/>
</dbReference>
<evidence type="ECO:0000259" key="6">
    <source>
        <dbReference type="Pfam" id="PF00441"/>
    </source>
</evidence>
<feature type="domain" description="Acyl-CoA oxidase/dehydrogenase middle" evidence="7">
    <location>
        <begin position="177"/>
        <end position="270"/>
    </location>
</feature>
<dbReference type="InterPro" id="IPR009075">
    <property type="entry name" value="AcylCo_DH/oxidase_C"/>
</dbReference>
<evidence type="ECO:0000256" key="2">
    <source>
        <dbReference type="ARBA" id="ARBA00009347"/>
    </source>
</evidence>
<gene>
    <name evidence="9" type="ORF">NN4_53110</name>
</gene>
<dbReference type="SUPFAM" id="SSF56645">
    <property type="entry name" value="Acyl-CoA dehydrogenase NM domain-like"/>
    <property type="match status" value="1"/>
</dbReference>
<dbReference type="Proteomes" id="UP000321424">
    <property type="component" value="Unassembled WGS sequence"/>
</dbReference>
<evidence type="ECO:0000256" key="4">
    <source>
        <dbReference type="ARBA" id="ARBA00022827"/>
    </source>
</evidence>
<dbReference type="Gene3D" id="1.20.140.10">
    <property type="entry name" value="Butyryl-CoA Dehydrogenase, subunit A, domain 3"/>
    <property type="match status" value="1"/>
</dbReference>
<dbReference type="InterPro" id="IPR009100">
    <property type="entry name" value="AcylCoA_DH/oxidase_NM_dom_sf"/>
</dbReference>
<reference evidence="9 10" key="1">
    <citation type="submission" date="2019-07" db="EMBL/GenBank/DDBJ databases">
        <title>Whole genome shotgun sequence of Nocardia ninae NBRC 108245.</title>
        <authorList>
            <person name="Hosoyama A."/>
            <person name="Uohara A."/>
            <person name="Ohji S."/>
            <person name="Ichikawa N."/>
        </authorList>
    </citation>
    <scope>NUCLEOTIDE SEQUENCE [LARGE SCALE GENOMIC DNA]</scope>
    <source>
        <strain evidence="9 10">NBRC 108245</strain>
    </source>
</reference>
<dbReference type="AlphaFoldDB" id="A0A511MJH4"/>
<dbReference type="GO" id="GO:0003995">
    <property type="term" value="F:acyl-CoA dehydrogenase activity"/>
    <property type="evidence" value="ECO:0007669"/>
    <property type="project" value="InterPro"/>
</dbReference>
<accession>A0A511MJH4</accession>
<organism evidence="9 10">
    <name type="scientific">Nocardia ninae NBRC 108245</name>
    <dbReference type="NCBI Taxonomy" id="1210091"/>
    <lineage>
        <taxon>Bacteria</taxon>
        <taxon>Bacillati</taxon>
        <taxon>Actinomycetota</taxon>
        <taxon>Actinomycetes</taxon>
        <taxon>Mycobacteriales</taxon>
        <taxon>Nocardiaceae</taxon>
        <taxon>Nocardia</taxon>
    </lineage>
</organism>
<name>A0A511MJH4_9NOCA</name>
<dbReference type="PANTHER" id="PTHR42707">
    <property type="entry name" value="ACYL-COA DEHYDROGENASE"/>
    <property type="match status" value="1"/>
</dbReference>
<dbReference type="Pfam" id="PF18158">
    <property type="entry name" value="AidB_N"/>
    <property type="match status" value="1"/>
</dbReference>
<feature type="domain" description="Acyl-CoA dehydrogenase/oxidase C-terminal" evidence="6">
    <location>
        <begin position="280"/>
        <end position="435"/>
    </location>
</feature>
<evidence type="ECO:0000256" key="1">
    <source>
        <dbReference type="ARBA" id="ARBA00001974"/>
    </source>
</evidence>
<dbReference type="Pfam" id="PF02770">
    <property type="entry name" value="Acyl-CoA_dh_M"/>
    <property type="match status" value="1"/>
</dbReference>
<keyword evidence="4 5" id="KW-0274">FAD</keyword>
<dbReference type="OrthoDB" id="9771038at2"/>
<evidence type="ECO:0000313" key="9">
    <source>
        <dbReference type="EMBL" id="GEM40792.1"/>
    </source>
</evidence>
<dbReference type="InterPro" id="IPR052904">
    <property type="entry name" value="Acyl-CoA_dehydrogenase-like"/>
</dbReference>
<evidence type="ECO:0000256" key="3">
    <source>
        <dbReference type="ARBA" id="ARBA00022630"/>
    </source>
</evidence>
<sequence>MPTHAVTNQVPPLVDYDAAEQPVLLEALHRAGAEHALDELHEIGRLAGSAEALELGDLAETHQPVLKTHDRYGNRVDEVVYDPSYHRLMTYAVGFGLHGAVWADTRPNPHLTRAAKLSVWGPVDAGHGCPISMTYAVVPALRAAPELAAQYEPLLCAKEYDPVLRAPLSKRGLIAGMSMTEKQGGSDVRANTTAATPMSDGSYRITGHKWFTSAPMSDVFLVLAQAPGGLSCFFVPRVLPDGTRNTFALQRLKDKLGNHSNASSEVEYDNTVGWLVGDEGRGVPTIIEMVNLTRLDCTIGTATAMRTGVAAAAHHAAHRSAFGATLADQPLMRNVLADLAIEAEAATTVALWLADLTDRATAGEDGADQLRRIALAVSKYYVCKRGPIHAAEALECLGGNGYVEESRMPRLYREAPLMSVWEGSGNVAALDTLRAMAKQPETLGAFFDEVKRAAGADAHLDAAITRLEGQFGDFDTIQHRARRIVGDMAQVLQASLLVRFGHPAVADAFSVSRLGGEHGDVFGTLPTGIDSAAIIQRATPKTSR</sequence>
<dbReference type="Gene3D" id="2.40.110.20">
    <property type="match status" value="1"/>
</dbReference>
<evidence type="ECO:0000259" key="8">
    <source>
        <dbReference type="Pfam" id="PF18158"/>
    </source>
</evidence>
<dbReference type="Gene3D" id="6.10.250.600">
    <property type="match status" value="1"/>
</dbReference>
<keyword evidence="3 5" id="KW-0285">Flavoprotein</keyword>
<feature type="domain" description="Adaptive response protein AidB N-terminal" evidence="8">
    <location>
        <begin position="8"/>
        <end position="162"/>
    </location>
</feature>
<comment type="cofactor">
    <cofactor evidence="1 5">
        <name>FAD</name>
        <dbReference type="ChEBI" id="CHEBI:57692"/>
    </cofactor>
</comment>
<comment type="similarity">
    <text evidence="2 5">Belongs to the acyl-CoA dehydrogenase family.</text>
</comment>
<comment type="caution">
    <text evidence="9">The sequence shown here is derived from an EMBL/GenBank/DDBJ whole genome shotgun (WGS) entry which is preliminary data.</text>
</comment>
<dbReference type="EMBL" id="BJXA01000041">
    <property type="protein sequence ID" value="GEM40792.1"/>
    <property type="molecule type" value="Genomic_DNA"/>
</dbReference>
<dbReference type="InterPro" id="IPR006089">
    <property type="entry name" value="Acyl-CoA_DH_CS"/>
</dbReference>
<evidence type="ECO:0000313" key="10">
    <source>
        <dbReference type="Proteomes" id="UP000321424"/>
    </source>
</evidence>
<proteinExistence type="inferred from homology"/>
<protein>
    <submittedName>
        <fullName evidence="9">Acyl-CoA dehydrogenase</fullName>
    </submittedName>
</protein>
<dbReference type="InterPro" id="IPR006091">
    <property type="entry name" value="Acyl-CoA_Oxase/DH_mid-dom"/>
</dbReference>
<dbReference type="InterPro" id="IPR041504">
    <property type="entry name" value="AidB_N"/>
</dbReference>
<dbReference type="PROSITE" id="PS00073">
    <property type="entry name" value="ACYL_COA_DH_2"/>
    <property type="match status" value="1"/>
</dbReference>